<dbReference type="Proteomes" id="UP001597525">
    <property type="component" value="Unassembled WGS sequence"/>
</dbReference>
<proteinExistence type="predicted"/>
<gene>
    <name evidence="2" type="ORF">ACFS7Y_16670</name>
</gene>
<dbReference type="CDD" id="cd12105">
    <property type="entry name" value="HmuY"/>
    <property type="match status" value="1"/>
</dbReference>
<evidence type="ECO:0000256" key="1">
    <source>
        <dbReference type="SAM" id="SignalP"/>
    </source>
</evidence>
<keyword evidence="1" id="KW-0732">Signal</keyword>
<accession>A0ABW6BL46</accession>
<evidence type="ECO:0000313" key="3">
    <source>
        <dbReference type="Proteomes" id="UP001597525"/>
    </source>
</evidence>
<protein>
    <submittedName>
        <fullName evidence="2">HmuY family protein</fullName>
    </submittedName>
</protein>
<dbReference type="PROSITE" id="PS51257">
    <property type="entry name" value="PROKAR_LIPOPROTEIN"/>
    <property type="match status" value="1"/>
</dbReference>
<organism evidence="2 3">
    <name type="scientific">Sphingobacterium bambusae</name>
    <dbReference type="NCBI Taxonomy" id="662858"/>
    <lineage>
        <taxon>Bacteria</taxon>
        <taxon>Pseudomonadati</taxon>
        <taxon>Bacteroidota</taxon>
        <taxon>Sphingobacteriia</taxon>
        <taxon>Sphingobacteriales</taxon>
        <taxon>Sphingobacteriaceae</taxon>
        <taxon>Sphingobacterium</taxon>
    </lineage>
</organism>
<sequence length="254" mass="28066">MQWKNTGIFICLFTLIFMSAACSKDDDPRQEPLPEEEAADPALFNTLVRVNNLQATQSNETSAASTLYFSLETKKQYTAEHAQTRNWDLAFSGLFNSFLSGNNGQNSNNFGFGGSATGGILIVEKSFDEVIDIPSDNDFKTGSTLVGTDNYGDFGEGMGWYLYDFEGSIVRDGATQNQHVAYALVNPLTLSNGTVVKPRTIILRTAKGNYAKIRILSCYKDLLEPSLWLKDAPKMYFTFEYVLVPAGSSSFTIK</sequence>
<name>A0ABW6BL46_9SPHI</name>
<feature type="signal peptide" evidence="1">
    <location>
        <begin position="1"/>
        <end position="23"/>
    </location>
</feature>
<keyword evidence="3" id="KW-1185">Reference proteome</keyword>
<dbReference type="Pfam" id="PF14064">
    <property type="entry name" value="HmuY"/>
    <property type="match status" value="1"/>
</dbReference>
<dbReference type="InterPro" id="IPR025921">
    <property type="entry name" value="HmuY"/>
</dbReference>
<evidence type="ECO:0000313" key="2">
    <source>
        <dbReference type="EMBL" id="MFD2969029.1"/>
    </source>
</evidence>
<dbReference type="RefSeq" id="WP_320184518.1">
    <property type="nucleotide sequence ID" value="NZ_CP138332.1"/>
</dbReference>
<dbReference type="EMBL" id="JBHUPB010000011">
    <property type="protein sequence ID" value="MFD2969029.1"/>
    <property type="molecule type" value="Genomic_DNA"/>
</dbReference>
<comment type="caution">
    <text evidence="2">The sequence shown here is derived from an EMBL/GenBank/DDBJ whole genome shotgun (WGS) entry which is preliminary data.</text>
</comment>
<feature type="chain" id="PRO_5045065276" evidence="1">
    <location>
        <begin position="24"/>
        <end position="254"/>
    </location>
</feature>
<reference evidence="3" key="1">
    <citation type="journal article" date="2019" name="Int. J. Syst. Evol. Microbiol.">
        <title>The Global Catalogue of Microorganisms (GCM) 10K type strain sequencing project: providing services to taxonomists for standard genome sequencing and annotation.</title>
        <authorList>
            <consortium name="The Broad Institute Genomics Platform"/>
            <consortium name="The Broad Institute Genome Sequencing Center for Infectious Disease"/>
            <person name="Wu L."/>
            <person name="Ma J."/>
        </authorList>
    </citation>
    <scope>NUCLEOTIDE SEQUENCE [LARGE SCALE GENOMIC DNA]</scope>
    <source>
        <strain evidence="3">KCTC 22814</strain>
    </source>
</reference>